<proteinExistence type="predicted"/>
<reference evidence="2" key="1">
    <citation type="submission" date="2021-02" db="EMBL/GenBank/DDBJ databases">
        <authorList>
            <person name="Nowell W R."/>
        </authorList>
    </citation>
    <scope>NUCLEOTIDE SEQUENCE</scope>
</reference>
<name>A0A815GVM6_9BILA</name>
<protein>
    <recommendedName>
        <fullName evidence="1">Tubulin--tyrosine ligase-like protein 12 SET-like domain-containing protein</fullName>
    </recommendedName>
</protein>
<dbReference type="Pfam" id="PF25556">
    <property type="entry name" value="SET_TTL"/>
    <property type="match status" value="1"/>
</dbReference>
<evidence type="ECO:0000313" key="2">
    <source>
        <dbReference type="EMBL" id="CAF1343061.1"/>
    </source>
</evidence>
<accession>A0A815GVM6</accession>
<dbReference type="Proteomes" id="UP000663836">
    <property type="component" value="Unassembled WGS sequence"/>
</dbReference>
<evidence type="ECO:0000259" key="1">
    <source>
        <dbReference type="Pfam" id="PF25556"/>
    </source>
</evidence>
<sequence>MASLMNVNSDTKDDGCELILQRMWKFNQIYALTSTQINPHPNTEVAQVFYWYIMDELGSSIRHSNTNTNVCCTFFVFVPTQTMFTLLYPIVRMEQQIY</sequence>
<comment type="caution">
    <text evidence="2">The sequence shown here is derived from an EMBL/GenBank/DDBJ whole genome shotgun (WGS) entry which is preliminary data.</text>
</comment>
<dbReference type="PANTHER" id="PTHR46088">
    <property type="entry name" value="TUBULIN--TYROSINE LIGASE-LIKE PROTEIN 12"/>
    <property type="match status" value="1"/>
</dbReference>
<gene>
    <name evidence="3" type="ORF">JBS370_LOCUS37310</name>
    <name evidence="2" type="ORF">ZHD862_LOCUS30148</name>
</gene>
<dbReference type="PANTHER" id="PTHR46088:SF1">
    <property type="entry name" value="TUBULIN--TYROSINE LIGASE-LIKE PROTEIN 12"/>
    <property type="match status" value="1"/>
</dbReference>
<feature type="domain" description="Tubulin--tyrosine ligase-like protein 12 SET-like" evidence="1">
    <location>
        <begin position="1"/>
        <end position="94"/>
    </location>
</feature>
<dbReference type="EMBL" id="CAJOBD010016840">
    <property type="protein sequence ID" value="CAF4218063.1"/>
    <property type="molecule type" value="Genomic_DNA"/>
</dbReference>
<dbReference type="InterPro" id="IPR027749">
    <property type="entry name" value="TTLL12"/>
</dbReference>
<evidence type="ECO:0000313" key="4">
    <source>
        <dbReference type="Proteomes" id="UP000663864"/>
    </source>
</evidence>
<dbReference type="GO" id="GO:0005737">
    <property type="term" value="C:cytoplasm"/>
    <property type="evidence" value="ECO:0007669"/>
    <property type="project" value="TreeGrafter"/>
</dbReference>
<dbReference type="Proteomes" id="UP000663864">
    <property type="component" value="Unassembled WGS sequence"/>
</dbReference>
<dbReference type="AlphaFoldDB" id="A0A815GVM6"/>
<dbReference type="EMBL" id="CAJNOT010002781">
    <property type="protein sequence ID" value="CAF1343061.1"/>
    <property type="molecule type" value="Genomic_DNA"/>
</dbReference>
<organism evidence="2 4">
    <name type="scientific">Rotaria sordida</name>
    <dbReference type="NCBI Taxonomy" id="392033"/>
    <lineage>
        <taxon>Eukaryota</taxon>
        <taxon>Metazoa</taxon>
        <taxon>Spiralia</taxon>
        <taxon>Gnathifera</taxon>
        <taxon>Rotifera</taxon>
        <taxon>Eurotatoria</taxon>
        <taxon>Bdelloidea</taxon>
        <taxon>Philodinida</taxon>
        <taxon>Philodinidae</taxon>
        <taxon>Rotaria</taxon>
    </lineage>
</organism>
<evidence type="ECO:0000313" key="3">
    <source>
        <dbReference type="EMBL" id="CAF4218063.1"/>
    </source>
</evidence>
<dbReference type="InterPro" id="IPR057954">
    <property type="entry name" value="SET_TTL12"/>
</dbReference>